<feature type="domain" description="Fe2OG dioxygenase" evidence="1">
    <location>
        <begin position="125"/>
        <end position="228"/>
    </location>
</feature>
<dbReference type="EMBL" id="MT418680">
    <property type="protein sequence ID" value="QKF93559.1"/>
    <property type="molecule type" value="Genomic_DNA"/>
</dbReference>
<dbReference type="PANTHER" id="PTHR42256">
    <property type="entry name" value="OXOGLUTARATE/IRON-DEPENDENT DIOXYGENASE"/>
    <property type="match status" value="1"/>
</dbReference>
<dbReference type="Gene3D" id="2.60.120.590">
    <property type="entry name" value="Alpha-ketoglutarate-dependent dioxygenase AlkB-like"/>
    <property type="match status" value="1"/>
</dbReference>
<organism evidence="2 3">
    <name type="scientific">Fadolivirus FV1/VV64</name>
    <dbReference type="NCBI Taxonomy" id="3070911"/>
    <lineage>
        <taxon>Viruses</taxon>
        <taxon>Varidnaviria</taxon>
        <taxon>Bamfordvirae</taxon>
        <taxon>Nucleocytoviricota</taxon>
        <taxon>Megaviricetes</taxon>
        <taxon>Imitervirales</taxon>
        <taxon>Mimiviridae</taxon>
        <taxon>Klosneuvirinae</taxon>
        <taxon>Fadolivirus</taxon>
        <taxon>Fadolivirus algeromassiliense</taxon>
    </lineage>
</organism>
<reference evidence="2 3" key="1">
    <citation type="submission" date="2020-04" db="EMBL/GenBank/DDBJ databases">
        <title>Advantages and limits of metagenomic assembly and binning of a giant virus.</title>
        <authorList>
            <person name="Schulz F."/>
            <person name="Andreani J."/>
            <person name="Francis R."/>
            <person name="Boudjemaa H."/>
            <person name="Bou Khalil J.Y."/>
            <person name="Lee J."/>
            <person name="La Scola B."/>
            <person name="Woyke T."/>
        </authorList>
    </citation>
    <scope>NUCLEOTIDE SEQUENCE [LARGE SCALE GENOMIC DNA]</scope>
    <source>
        <strain evidence="2 3">FV1/VV64</strain>
    </source>
</reference>
<accession>A0A7D3QVG6</accession>
<proteinExistence type="predicted"/>
<dbReference type="Proteomes" id="UP001162001">
    <property type="component" value="Segment"/>
</dbReference>
<name>A0A7D3QVG6_9VIRU</name>
<evidence type="ECO:0000313" key="3">
    <source>
        <dbReference type="Proteomes" id="UP001162001"/>
    </source>
</evidence>
<protein>
    <submittedName>
        <fullName evidence="2">2OG-Fe(II) oxygenase superfamily protein</fullName>
    </submittedName>
</protein>
<dbReference type="PANTHER" id="PTHR42256:SF1">
    <property type="entry name" value="FE2OG DIOXYGENASE DOMAIN-CONTAINING PROTEIN"/>
    <property type="match status" value="1"/>
</dbReference>
<sequence length="229" mass="26523">MSWGGMKNNPYAGQIKYIPSTNLDNNNNKHQNQASRYANTMMKSQFAMVNGNLNADYDKILKGGCTYLPNFFCKTDDLIIFDNLKKEIDLNGMVNWSKHFKHEDPTFSNQFNEIVERMAKHFNVEVLQTRLNYYKDGTDFKPMHKDRHAYGDGDSKIREDFTMGASFGASRNLDFIHEESNMKFSFPQNNGDVFAFNSDINKKFLHGVPKVFKPIGERFSIIAWGRQKQ</sequence>
<gene>
    <name evidence="2" type="ORF">Fadolivirus_1_101</name>
</gene>
<dbReference type="PROSITE" id="PS51471">
    <property type="entry name" value="FE2OG_OXY"/>
    <property type="match status" value="1"/>
</dbReference>
<evidence type="ECO:0000313" key="2">
    <source>
        <dbReference type="EMBL" id="QKF93559.1"/>
    </source>
</evidence>
<dbReference type="InterPro" id="IPR005123">
    <property type="entry name" value="Oxoglu/Fe-dep_dioxygenase_dom"/>
</dbReference>
<dbReference type="InterPro" id="IPR037151">
    <property type="entry name" value="AlkB-like_sf"/>
</dbReference>
<keyword evidence="3" id="KW-1185">Reference proteome</keyword>
<dbReference type="SUPFAM" id="SSF51197">
    <property type="entry name" value="Clavaminate synthase-like"/>
    <property type="match status" value="1"/>
</dbReference>
<evidence type="ECO:0000259" key="1">
    <source>
        <dbReference type="PROSITE" id="PS51471"/>
    </source>
</evidence>